<feature type="region of interest" description="Disordered" evidence="1">
    <location>
        <begin position="603"/>
        <end position="631"/>
    </location>
</feature>
<dbReference type="OrthoDB" id="611606at2759"/>
<keyword evidence="3" id="KW-1185">Reference proteome</keyword>
<sequence length="1355" mass="151961">MEVLRPSATTKNQIFSGVSAFSFTPSLATLHNKTRYTFQKAPFKPFQNALFATNLRLPNCKISRITARLGRPPKRRNSLREKLTHDSQVRENPPKIVDQIHHFVDNEASESKLDGTGLEQGSGVMGTQEIDSASIDLEDSNRSGESILWAKLDSWVEQYKKDIEFWGIGSGPIFTVFRDSSGNVERVLVDEDEVLRRTGVEPLYYREGRELEDLEEVKSKIAHAAFLAKEMESGKDVIPKNSSVMKFVSNSETSGFVSRIRSISLPPNLLPKLSRVSIAVACGFLFVWAVKRLFTFARGETEMTRFEKEMMTRKIKARMEEEKLQKGSVEVVEEPSQQSDEFRERPHLDKEKLLNSIRKAKGLNNELPMLNVAGARDVASANMEAKIQEIQIMARHAQRIEREEHTDIKEDESDKQSLNELPKMEDLAEVAMDSVSGDALEMQASNKLPATKKGAVQGQPEGHVNVVDVDGSLTKPRLVNGIANTEYLGDKKPESDGNSFTSDKVLEGNDDLEPQSSSSGRIVVDDNSSIDKLTDNHNNSQLPASTDRVMSSEVSTSQQRSPNKVPVRRKPKIILSVREAREYLSKKRDQKPEVSDVPCSITVENERMNNHTGQRLEENGKDPESSSLNGASDSVLAANVSEFYGMKENGYLSTDINGVNKGAHIKLVQNRPSELQGTEGPSMDTKLNLDDIVKTDGMFKHRNASETSDIVPGGSVFPNASLMEKDYLPSEEIPERADMLDELPSPSNLGEVSNHVPDKNAYHDAGNSSEATDICAENVTHDVDMEERASFQTEKNSGQADEINEMFRPSNASEASIPVADGTELHDLSSEKNTFLQIGISGDEALRKNNGESKLLTVETSNDSEVGRGNKGGALGADKENWLEKNFHEVEPLMKKLGAGFRNNYMVARQKLNNEMDVGFDFVKLRSMKDDTELEWMQDDKLREIVFRVRDNELAGRDPFHSMDPEDKAAFFEGLERKVEKENEKLAVLHEWLHSNIENIDYGADGISLYDPPEKIIPRWKGPPIDKIREVFSNAAGQHEASFLQKEDKSPTHDNKQISEEASITKSRPKNKLPKASKTVIEASDGSIKPGKKSGKEFWQHTKKFSPGFLEAYNAQTDPEVKSVMKDIGKDLDRWITEKEIQEAADLMDKLPQMGKEIVEKKLSKFRREMELFGPAAVVSKYREYSEDKEEDYLWWLDLPYVLCIELYTYEGEEQKVGFYSLEMAEDLDINPKPNHVIAFEDPGDCKNLCYIIQAHLEMLGKGQAFVVAQTPKDAFRLAKADGFGVTVIRKGELQLNIDQHLEEVEELITEIGSKMYHDKLMKERSVDTSALMKGVLGVSGPSKRGSKNRALKRP</sequence>
<feature type="region of interest" description="Disordered" evidence="1">
    <location>
        <begin position="1042"/>
        <end position="1094"/>
    </location>
</feature>
<feature type="compositionally biased region" description="Polar residues" evidence="1">
    <location>
        <begin position="514"/>
        <end position="562"/>
    </location>
</feature>
<gene>
    <name evidence="2" type="ORF">Cgig2_030379</name>
</gene>
<evidence type="ECO:0000313" key="3">
    <source>
        <dbReference type="Proteomes" id="UP001153076"/>
    </source>
</evidence>
<comment type="caution">
    <text evidence="2">The sequence shown here is derived from an EMBL/GenBank/DDBJ whole genome shotgun (WGS) entry which is preliminary data.</text>
</comment>
<dbReference type="Proteomes" id="UP001153076">
    <property type="component" value="Unassembled WGS sequence"/>
</dbReference>
<evidence type="ECO:0000313" key="2">
    <source>
        <dbReference type="EMBL" id="KAJ8444705.1"/>
    </source>
</evidence>
<dbReference type="EMBL" id="JAKOGI010000091">
    <property type="protein sequence ID" value="KAJ8444705.1"/>
    <property type="molecule type" value="Genomic_DNA"/>
</dbReference>
<dbReference type="PANTHER" id="PTHR34962">
    <property type="entry name" value="EMBRYO DEFECTIVE 1703-RELATED"/>
    <property type="match status" value="1"/>
</dbReference>
<organism evidence="2 3">
    <name type="scientific">Carnegiea gigantea</name>
    <dbReference type="NCBI Taxonomy" id="171969"/>
    <lineage>
        <taxon>Eukaryota</taxon>
        <taxon>Viridiplantae</taxon>
        <taxon>Streptophyta</taxon>
        <taxon>Embryophyta</taxon>
        <taxon>Tracheophyta</taxon>
        <taxon>Spermatophyta</taxon>
        <taxon>Magnoliopsida</taxon>
        <taxon>eudicotyledons</taxon>
        <taxon>Gunneridae</taxon>
        <taxon>Pentapetalae</taxon>
        <taxon>Caryophyllales</taxon>
        <taxon>Cactineae</taxon>
        <taxon>Cactaceae</taxon>
        <taxon>Cactoideae</taxon>
        <taxon>Echinocereeae</taxon>
        <taxon>Carnegiea</taxon>
    </lineage>
</organism>
<feature type="compositionally biased region" description="Basic and acidic residues" evidence="1">
    <location>
        <begin position="604"/>
        <end position="624"/>
    </location>
</feature>
<name>A0A9Q1QLR6_9CARY</name>
<protein>
    <recommendedName>
        <fullName evidence="4">Embryo defective 1703</fullName>
    </recommendedName>
</protein>
<proteinExistence type="predicted"/>
<feature type="region of interest" description="Disordered" evidence="1">
    <location>
        <begin position="1336"/>
        <end position="1355"/>
    </location>
</feature>
<reference evidence="2" key="1">
    <citation type="submission" date="2022-04" db="EMBL/GenBank/DDBJ databases">
        <title>Carnegiea gigantea Genome sequencing and assembly v2.</title>
        <authorList>
            <person name="Copetti D."/>
            <person name="Sanderson M.J."/>
            <person name="Burquez A."/>
            <person name="Wojciechowski M.F."/>
        </authorList>
    </citation>
    <scope>NUCLEOTIDE SEQUENCE</scope>
    <source>
        <strain evidence="2">SGP5-SGP5p</strain>
        <tissue evidence="2">Aerial part</tissue>
    </source>
</reference>
<feature type="region of interest" description="Disordered" evidence="1">
    <location>
        <begin position="326"/>
        <end position="345"/>
    </location>
</feature>
<accession>A0A9Q1QLR6</accession>
<feature type="region of interest" description="Disordered" evidence="1">
    <location>
        <begin position="450"/>
        <end position="469"/>
    </location>
</feature>
<feature type="compositionally biased region" description="Basic and acidic residues" evidence="1">
    <location>
        <begin position="1045"/>
        <end position="1059"/>
    </location>
</feature>
<evidence type="ECO:0000256" key="1">
    <source>
        <dbReference type="SAM" id="MobiDB-lite"/>
    </source>
</evidence>
<dbReference type="PANTHER" id="PTHR34962:SF1">
    <property type="entry name" value="EMBRYO DEFECTIVE 1703-RELATED"/>
    <property type="match status" value="1"/>
</dbReference>
<evidence type="ECO:0008006" key="4">
    <source>
        <dbReference type="Google" id="ProtNLM"/>
    </source>
</evidence>
<feature type="region of interest" description="Disordered" evidence="1">
    <location>
        <begin position="485"/>
        <end position="569"/>
    </location>
</feature>
<feature type="compositionally biased region" description="Basic residues" evidence="1">
    <location>
        <begin position="1345"/>
        <end position="1355"/>
    </location>
</feature>